<dbReference type="InterPro" id="IPR012337">
    <property type="entry name" value="RNaseH-like_sf"/>
</dbReference>
<dbReference type="AlphaFoldDB" id="A0A1G7RUL5"/>
<accession>A0A1G7RUL5</accession>
<dbReference type="Proteomes" id="UP000199076">
    <property type="component" value="Unassembled WGS sequence"/>
</dbReference>
<dbReference type="GO" id="GO:0004803">
    <property type="term" value="F:transposase activity"/>
    <property type="evidence" value="ECO:0007669"/>
    <property type="project" value="InterPro"/>
</dbReference>
<evidence type="ECO:0000313" key="4">
    <source>
        <dbReference type="Proteomes" id="UP000199076"/>
    </source>
</evidence>
<feature type="region of interest" description="Disordered" evidence="1">
    <location>
        <begin position="144"/>
        <end position="165"/>
    </location>
</feature>
<organism evidence="3 4">
    <name type="scientific">Halorientalis regularis</name>
    <dbReference type="NCBI Taxonomy" id="660518"/>
    <lineage>
        <taxon>Archaea</taxon>
        <taxon>Methanobacteriati</taxon>
        <taxon>Methanobacteriota</taxon>
        <taxon>Stenosarchaea group</taxon>
        <taxon>Halobacteria</taxon>
        <taxon>Halobacteriales</taxon>
        <taxon>Haloarculaceae</taxon>
        <taxon>Halorientalis</taxon>
    </lineage>
</organism>
<dbReference type="InterPro" id="IPR002559">
    <property type="entry name" value="Transposase_11"/>
</dbReference>
<dbReference type="Pfam" id="PF01609">
    <property type="entry name" value="DDE_Tnp_1"/>
    <property type="match status" value="1"/>
</dbReference>
<reference evidence="4" key="1">
    <citation type="submission" date="2016-10" db="EMBL/GenBank/DDBJ databases">
        <authorList>
            <person name="Varghese N."/>
            <person name="Submissions S."/>
        </authorList>
    </citation>
    <scope>NUCLEOTIDE SEQUENCE [LARGE SCALE GENOMIC DNA]</scope>
    <source>
        <strain evidence="4">IBRC-M 10760</strain>
    </source>
</reference>
<evidence type="ECO:0000256" key="1">
    <source>
        <dbReference type="SAM" id="MobiDB-lite"/>
    </source>
</evidence>
<feature type="domain" description="Transposase IS4-like" evidence="2">
    <location>
        <begin position="334"/>
        <end position="494"/>
    </location>
</feature>
<dbReference type="SUPFAM" id="SSF53098">
    <property type="entry name" value="Ribonuclease H-like"/>
    <property type="match status" value="1"/>
</dbReference>
<gene>
    <name evidence="3" type="ORF">SAMN05216218_11639</name>
</gene>
<sequence length="537" mass="60844">MECTTDPYSARDSRMTDAYTTGIAIHDDLRDGESLSGAVSDAPMRTRTLDDAYPDWHPAPDSFRGMLRLFIYREITGDSYRSLAQYQELADAFGLHHIPDESVLSRTWRNRFNDEVREFITIGAHFVVKEVHDRGPAIPAVRPKDEVVDHETESGEDDSKTERKFTDEQIHRTTRLARNHGFDGFDSGRAHNTSYGDTQFFELQTFMGMVGCGTAQGASRFQYRRGEEYGPHGDTHLRSVKQFESDSLIDGFDAASDRLLSVIAEETSFRRPVTVAIDITTVPYYGEVEEMPMVNGMRGEEKRAFKFATLSIVGENIAFVLAIEPVRESSAWDKNRSNQVHQTVRRLVQRAKKHVPIETVLCDREFDSAGVFQALTNLNVNYLIPTRISSTEREAIEIMDEDGRNVAVEKASIDVESGTHAMRFLYVPSTNGDGTAVFATNLSVSPDEAESFCRRYSRRWQIENEYKSIKNDFLASTSSKDYRVRLFYFVFAVLLHNIWRLTDFLLKAAVDREMDYAPVLTAGECVELVSSGLIPTD</sequence>
<name>A0A1G7RUL5_9EURY</name>
<proteinExistence type="predicted"/>
<keyword evidence="4" id="KW-1185">Reference proteome</keyword>
<dbReference type="EMBL" id="FNBK01000016">
    <property type="protein sequence ID" value="SDG14436.1"/>
    <property type="molecule type" value="Genomic_DNA"/>
</dbReference>
<evidence type="ECO:0000313" key="3">
    <source>
        <dbReference type="EMBL" id="SDG14436.1"/>
    </source>
</evidence>
<dbReference type="GO" id="GO:0006313">
    <property type="term" value="P:DNA transposition"/>
    <property type="evidence" value="ECO:0007669"/>
    <property type="project" value="InterPro"/>
</dbReference>
<protein>
    <submittedName>
        <fullName evidence="3">Transposase DDE domain-containing protein</fullName>
    </submittedName>
</protein>
<dbReference type="GO" id="GO:0003677">
    <property type="term" value="F:DNA binding"/>
    <property type="evidence" value="ECO:0007669"/>
    <property type="project" value="InterPro"/>
</dbReference>
<evidence type="ECO:0000259" key="2">
    <source>
        <dbReference type="Pfam" id="PF01609"/>
    </source>
</evidence>